<dbReference type="Gene3D" id="3.30.700.10">
    <property type="entry name" value="Glycoprotein, Type 4 Pilin"/>
    <property type="match status" value="1"/>
</dbReference>
<proteinExistence type="inferred from homology"/>
<evidence type="ECO:0000256" key="1">
    <source>
        <dbReference type="ARBA" id="ARBA00005233"/>
    </source>
</evidence>
<evidence type="ECO:0000313" key="2">
    <source>
        <dbReference type="EMBL" id="MCL1107169.1"/>
    </source>
</evidence>
<dbReference type="EMBL" id="JAKILJ010000051">
    <property type="protein sequence ID" value="MCL1107169.1"/>
    <property type="molecule type" value="Genomic_DNA"/>
</dbReference>
<dbReference type="InterPro" id="IPR045584">
    <property type="entry name" value="Pilin-like"/>
</dbReference>
<evidence type="ECO:0000313" key="3">
    <source>
        <dbReference type="Proteomes" id="UP001139408"/>
    </source>
</evidence>
<comment type="caution">
    <text evidence="2">The sequence shown here is derived from an EMBL/GenBank/DDBJ whole genome shotgun (WGS) entry which is preliminary data.</text>
</comment>
<sequence>MKTPIDHYVMTEGTFPANAAAANLTTPPAATGTLAINAASIAFTITKGTPSTKGKTITYARNPATGAWTCTSDLDATDKTKLMPTHCQG</sequence>
<name>A0A9X2CBW5_9GAMM</name>
<dbReference type="GO" id="GO:0007155">
    <property type="term" value="P:cell adhesion"/>
    <property type="evidence" value="ECO:0007669"/>
    <property type="project" value="InterPro"/>
</dbReference>
<comment type="similarity">
    <text evidence="1">Belongs to the N-Me-Phe pilin family.</text>
</comment>
<dbReference type="GO" id="GO:0009289">
    <property type="term" value="C:pilus"/>
    <property type="evidence" value="ECO:0007669"/>
    <property type="project" value="InterPro"/>
</dbReference>
<accession>A0A9X2CBW5</accession>
<organism evidence="2 3">
    <name type="scientific">Shewanella algicola</name>
    <dbReference type="NCBI Taxonomy" id="640633"/>
    <lineage>
        <taxon>Bacteria</taxon>
        <taxon>Pseudomonadati</taxon>
        <taxon>Pseudomonadota</taxon>
        <taxon>Gammaproteobacteria</taxon>
        <taxon>Alteromonadales</taxon>
        <taxon>Shewanellaceae</taxon>
        <taxon>Shewanella</taxon>
    </lineage>
</organism>
<dbReference type="SUPFAM" id="SSF54523">
    <property type="entry name" value="Pili subunits"/>
    <property type="match status" value="1"/>
</dbReference>
<dbReference type="Pfam" id="PF00114">
    <property type="entry name" value="Pilin"/>
    <property type="match status" value="1"/>
</dbReference>
<reference evidence="2" key="1">
    <citation type="submission" date="2022-01" db="EMBL/GenBank/DDBJ databases">
        <title>Whole genome-based taxonomy of the Shewanellaceae.</title>
        <authorList>
            <person name="Martin-Rodriguez A.J."/>
        </authorList>
    </citation>
    <scope>NUCLEOTIDE SEQUENCE</scope>
    <source>
        <strain evidence="2">DSM 23803</strain>
    </source>
</reference>
<dbReference type="InterPro" id="IPR001082">
    <property type="entry name" value="Pilin"/>
</dbReference>
<keyword evidence="3" id="KW-1185">Reference proteome</keyword>
<gene>
    <name evidence="2" type="ORF">L2749_18270</name>
</gene>
<protein>
    <submittedName>
        <fullName evidence="2">Pilin</fullName>
    </submittedName>
</protein>
<dbReference type="Proteomes" id="UP001139408">
    <property type="component" value="Unassembled WGS sequence"/>
</dbReference>
<dbReference type="AlphaFoldDB" id="A0A9X2CBW5"/>